<accession>A0AAW5HXA2</accession>
<keyword evidence="2" id="KW-1185">Reference proteome</keyword>
<proteinExistence type="predicted"/>
<gene>
    <name evidence="1" type="ORF">JMN37_07470</name>
</gene>
<name>A0AAW5HXA2_9CORY</name>
<dbReference type="Proteomes" id="UP001205920">
    <property type="component" value="Unassembled WGS sequence"/>
</dbReference>
<dbReference type="AlphaFoldDB" id="A0AAW5HXA2"/>
<organism evidence="1 2">
    <name type="scientific">Corynebacterium lipophilum</name>
    <dbReference type="NCBI Taxonomy" id="2804918"/>
    <lineage>
        <taxon>Bacteria</taxon>
        <taxon>Bacillati</taxon>
        <taxon>Actinomycetota</taxon>
        <taxon>Actinomycetes</taxon>
        <taxon>Mycobacteriales</taxon>
        <taxon>Corynebacteriaceae</taxon>
        <taxon>Corynebacterium</taxon>
    </lineage>
</organism>
<comment type="caution">
    <text evidence="1">The sequence shown here is derived from an EMBL/GenBank/DDBJ whole genome shotgun (WGS) entry which is preliminary data.</text>
</comment>
<evidence type="ECO:0000313" key="1">
    <source>
        <dbReference type="EMBL" id="MCO6394814.1"/>
    </source>
</evidence>
<evidence type="ECO:0000313" key="2">
    <source>
        <dbReference type="Proteomes" id="UP001205920"/>
    </source>
</evidence>
<dbReference type="RefSeq" id="WP_252931545.1">
    <property type="nucleotide sequence ID" value="NZ_JAEUWV010000010.1"/>
</dbReference>
<protein>
    <submittedName>
        <fullName evidence="1">Uncharacterized protein</fullName>
    </submittedName>
</protein>
<sequence>MLLVACSPEQQLGPLGEARKVNQSRHVSAMFEQHPVVLADRTGLASLQYFFRASETLVVSDPSVEAQLRAASIAVVAHAPMLVYDPNRHNEILQETERLHTYTVLTVGDVPLAQTTGRMRVYRDPGGRGALGPMTSLMFEERLISSPESAAQEVAKLRSREPTWLRAAWADPAVMKGAQARPFPILSRRDADMAPLVVATANTSIAAIANARSFGAKVVFVDEPDPRASFETLFALAGLADGPLVALGTDFGTSDELSRRISQAEEKYQANRRTTGN</sequence>
<reference evidence="1 2" key="1">
    <citation type="submission" date="2021-01" db="EMBL/GenBank/DDBJ databases">
        <title>Identification and Characterization of Corynebacterium sp.</title>
        <authorList>
            <person name="Luo Q."/>
            <person name="Qu P."/>
            <person name="Chen Q."/>
        </authorList>
    </citation>
    <scope>NUCLEOTIDE SEQUENCE [LARGE SCALE GENOMIC DNA]</scope>
    <source>
        <strain evidence="1 2">MC-18</strain>
    </source>
</reference>
<dbReference type="EMBL" id="JAEUWV010000010">
    <property type="protein sequence ID" value="MCO6394814.1"/>
    <property type="molecule type" value="Genomic_DNA"/>
</dbReference>